<dbReference type="STRING" id="35128.B5YM50"/>
<feature type="compositionally biased region" description="Low complexity" evidence="1">
    <location>
        <begin position="310"/>
        <end position="338"/>
    </location>
</feature>
<dbReference type="InterPro" id="IPR053139">
    <property type="entry name" value="Surface_bspA-like"/>
</dbReference>
<feature type="compositionally biased region" description="Low complexity" evidence="1">
    <location>
        <begin position="155"/>
        <end position="164"/>
    </location>
</feature>
<dbReference type="PANTHER" id="PTHR45661:SF3">
    <property type="entry name" value="IG-LIKE DOMAIN-CONTAINING PROTEIN"/>
    <property type="match status" value="1"/>
</dbReference>
<dbReference type="KEGG" id="tps:THAPS_25415"/>
<dbReference type="HOGENOM" id="CLU_484442_0_0_1"/>
<dbReference type="OMA" id="DWAFFNC"/>
<dbReference type="AlphaFoldDB" id="B5YM50"/>
<dbReference type="eggNOG" id="ENOG502R9GP">
    <property type="taxonomic scope" value="Eukaryota"/>
</dbReference>
<dbReference type="PANTHER" id="PTHR45661">
    <property type="entry name" value="SURFACE ANTIGEN"/>
    <property type="match status" value="1"/>
</dbReference>
<feature type="region of interest" description="Disordered" evidence="1">
    <location>
        <begin position="1"/>
        <end position="36"/>
    </location>
</feature>
<evidence type="ECO:0000313" key="3">
    <source>
        <dbReference type="Proteomes" id="UP000001449"/>
    </source>
</evidence>
<proteinExistence type="predicted"/>
<dbReference type="RefSeq" id="XP_002295635.1">
    <property type="nucleotide sequence ID" value="XM_002295599.1"/>
</dbReference>
<feature type="region of interest" description="Disordered" evidence="1">
    <location>
        <begin position="155"/>
        <end position="175"/>
    </location>
</feature>
<accession>B5YM50</accession>
<dbReference type="InterPro" id="IPR032675">
    <property type="entry name" value="LRR_dom_sf"/>
</dbReference>
<dbReference type="GeneID" id="7450886"/>
<feature type="compositionally biased region" description="Low complexity" evidence="1">
    <location>
        <begin position="24"/>
        <end position="36"/>
    </location>
</feature>
<feature type="compositionally biased region" description="Polar residues" evidence="1">
    <location>
        <begin position="203"/>
        <end position="220"/>
    </location>
</feature>
<feature type="region of interest" description="Disordered" evidence="1">
    <location>
        <begin position="190"/>
        <end position="226"/>
    </location>
</feature>
<dbReference type="Proteomes" id="UP000001449">
    <property type="component" value="Chromosome 18"/>
</dbReference>
<feature type="compositionally biased region" description="Gly residues" evidence="1">
    <location>
        <begin position="190"/>
        <end position="199"/>
    </location>
</feature>
<dbReference type="Gene3D" id="3.40.50.12480">
    <property type="match status" value="1"/>
</dbReference>
<feature type="region of interest" description="Disordered" evidence="1">
    <location>
        <begin position="452"/>
        <end position="487"/>
    </location>
</feature>
<feature type="compositionally biased region" description="Low complexity" evidence="1">
    <location>
        <begin position="472"/>
        <end position="487"/>
    </location>
</feature>
<sequence>MKKPPLYNRSGRTSPVVGDTSGLTTVNTTPNNSNVEEQTATDIINNTNNNNNTAASTSMNDKQSTMNDLLEKAQQFSMFAVHQVEEVRQELLLTADSRNFSNGNANGNNFGGRNSSDIAKAFDELCTAYDKLSMLKWDAVRKEYEETYRHSMGMLGGRSSSMGSDLKMYGEKSPSKGIGELERRVRMMTMGGGGEGDNGGTTAQSPNWRQQSSHSGSSGAMNPHDWIADAFRNGSSLDITDGTDSFPLGDCFPTLNPGTVPLSALEATWAAAANAAVPSPPPGFGGEVGMDSNGEEGQAGLDNSAHSSSKETTQSTSNSSEISSLHTSSNHSSDASCSADEESETESIVSCDSTETPPPAMGNFDFVYKGGYAMKVSNGKETKGVVPKTATHVLVDSSVTTIEEGAFQGCNSLESITIASSVVAVGDNAFRKCSKLKSVVFLTSSSKRCNHQAKQLEKKNEMDEEIRRQYSRRSPSATSSSSEPRSSQLRSIGDWAFFNCSSLTTSNLPFGIESIGTRAFQRCSVLSLNELPASLKNVGENAFYGCPRETKAAYERWAREESS</sequence>
<keyword evidence="3" id="KW-1185">Reference proteome</keyword>
<reference evidence="2 3" key="1">
    <citation type="journal article" date="2004" name="Science">
        <title>The genome of the diatom Thalassiosira pseudonana: ecology, evolution, and metabolism.</title>
        <authorList>
            <person name="Armbrust E.V."/>
            <person name="Berges J.A."/>
            <person name="Bowler C."/>
            <person name="Green B.R."/>
            <person name="Martinez D."/>
            <person name="Putnam N.H."/>
            <person name="Zhou S."/>
            <person name="Allen A.E."/>
            <person name="Apt K.E."/>
            <person name="Bechner M."/>
            <person name="Brzezinski M.A."/>
            <person name="Chaal B.K."/>
            <person name="Chiovitti A."/>
            <person name="Davis A.K."/>
            <person name="Demarest M.S."/>
            <person name="Detter J.C."/>
            <person name="Glavina T."/>
            <person name="Goodstein D."/>
            <person name="Hadi M.Z."/>
            <person name="Hellsten U."/>
            <person name="Hildebrand M."/>
            <person name="Jenkins B.D."/>
            <person name="Jurka J."/>
            <person name="Kapitonov V.V."/>
            <person name="Kroger N."/>
            <person name="Lau W.W."/>
            <person name="Lane T.W."/>
            <person name="Larimer F.W."/>
            <person name="Lippmeier J.C."/>
            <person name="Lucas S."/>
            <person name="Medina M."/>
            <person name="Montsant A."/>
            <person name="Obornik M."/>
            <person name="Parker M.S."/>
            <person name="Palenik B."/>
            <person name="Pazour G.J."/>
            <person name="Richardson P.M."/>
            <person name="Rynearson T.A."/>
            <person name="Saito M.A."/>
            <person name="Schwartz D.C."/>
            <person name="Thamatrakoln K."/>
            <person name="Valentin K."/>
            <person name="Vardi A."/>
            <person name="Wilkerson F.P."/>
            <person name="Rokhsar D.S."/>
        </authorList>
    </citation>
    <scope>NUCLEOTIDE SEQUENCE [LARGE SCALE GENOMIC DNA]</scope>
    <source>
        <strain evidence="2 3">CCMP1335</strain>
    </source>
</reference>
<dbReference type="SUPFAM" id="SSF52058">
    <property type="entry name" value="L domain-like"/>
    <property type="match status" value="1"/>
</dbReference>
<evidence type="ECO:0000313" key="2">
    <source>
        <dbReference type="EMBL" id="ACI64352.1"/>
    </source>
</evidence>
<evidence type="ECO:0000256" key="1">
    <source>
        <dbReference type="SAM" id="MobiDB-lite"/>
    </source>
</evidence>
<organism evidence="2 3">
    <name type="scientific">Thalassiosira pseudonana</name>
    <name type="common">Marine diatom</name>
    <name type="synonym">Cyclotella nana</name>
    <dbReference type="NCBI Taxonomy" id="35128"/>
    <lineage>
        <taxon>Eukaryota</taxon>
        <taxon>Sar</taxon>
        <taxon>Stramenopiles</taxon>
        <taxon>Ochrophyta</taxon>
        <taxon>Bacillariophyta</taxon>
        <taxon>Coscinodiscophyceae</taxon>
        <taxon>Thalassiosirophycidae</taxon>
        <taxon>Thalassiosirales</taxon>
        <taxon>Thalassiosiraceae</taxon>
        <taxon>Thalassiosira</taxon>
    </lineage>
</organism>
<reference evidence="2 3" key="2">
    <citation type="journal article" date="2008" name="Nature">
        <title>The Phaeodactylum genome reveals the evolutionary history of diatom genomes.</title>
        <authorList>
            <person name="Bowler C."/>
            <person name="Allen A.E."/>
            <person name="Badger J.H."/>
            <person name="Grimwood J."/>
            <person name="Jabbari K."/>
            <person name="Kuo A."/>
            <person name="Maheswari U."/>
            <person name="Martens C."/>
            <person name="Maumus F."/>
            <person name="Otillar R.P."/>
            <person name="Rayko E."/>
            <person name="Salamov A."/>
            <person name="Vandepoele K."/>
            <person name="Beszteri B."/>
            <person name="Gruber A."/>
            <person name="Heijde M."/>
            <person name="Katinka M."/>
            <person name="Mock T."/>
            <person name="Valentin K."/>
            <person name="Verret F."/>
            <person name="Berges J.A."/>
            <person name="Brownlee C."/>
            <person name="Cadoret J.P."/>
            <person name="Chiovitti A."/>
            <person name="Choi C.J."/>
            <person name="Coesel S."/>
            <person name="De Martino A."/>
            <person name="Detter J.C."/>
            <person name="Durkin C."/>
            <person name="Falciatore A."/>
            <person name="Fournet J."/>
            <person name="Haruta M."/>
            <person name="Huysman M.J."/>
            <person name="Jenkins B.D."/>
            <person name="Jiroutova K."/>
            <person name="Jorgensen R.E."/>
            <person name="Joubert Y."/>
            <person name="Kaplan A."/>
            <person name="Kroger N."/>
            <person name="Kroth P.G."/>
            <person name="La Roche J."/>
            <person name="Lindquist E."/>
            <person name="Lommer M."/>
            <person name="Martin-Jezequel V."/>
            <person name="Lopez P.J."/>
            <person name="Lucas S."/>
            <person name="Mangogna M."/>
            <person name="McGinnis K."/>
            <person name="Medlin L.K."/>
            <person name="Montsant A."/>
            <person name="Oudot-Le Secq M.P."/>
            <person name="Napoli C."/>
            <person name="Obornik M."/>
            <person name="Parker M.S."/>
            <person name="Petit J.L."/>
            <person name="Porcel B.M."/>
            <person name="Poulsen N."/>
            <person name="Robison M."/>
            <person name="Rychlewski L."/>
            <person name="Rynearson T.A."/>
            <person name="Schmutz J."/>
            <person name="Shapiro H."/>
            <person name="Siaut M."/>
            <person name="Stanley M."/>
            <person name="Sussman M.R."/>
            <person name="Taylor A.R."/>
            <person name="Vardi A."/>
            <person name="von Dassow P."/>
            <person name="Vyverman W."/>
            <person name="Willis A."/>
            <person name="Wyrwicz L.S."/>
            <person name="Rokhsar D.S."/>
            <person name="Weissenbach J."/>
            <person name="Armbrust E.V."/>
            <person name="Green B.R."/>
            <person name="Van de Peer Y."/>
            <person name="Grigoriev I.V."/>
        </authorList>
    </citation>
    <scope>NUCLEOTIDE SEQUENCE [LARGE SCALE GENOMIC DNA]</scope>
    <source>
        <strain evidence="2 3">CCMP1335</strain>
    </source>
</reference>
<dbReference type="EMBL" id="CP001159">
    <property type="protein sequence ID" value="ACI64352.1"/>
    <property type="molecule type" value="Genomic_DNA"/>
</dbReference>
<name>B5YM50_THAPS</name>
<dbReference type="Pfam" id="PF13306">
    <property type="entry name" value="LRR_5"/>
    <property type="match status" value="2"/>
</dbReference>
<gene>
    <name evidence="2" type="ORF">THAPS_25415</name>
</gene>
<feature type="region of interest" description="Disordered" evidence="1">
    <location>
        <begin position="278"/>
        <end position="362"/>
    </location>
</feature>
<dbReference type="InterPro" id="IPR026906">
    <property type="entry name" value="LRR_5"/>
</dbReference>
<dbReference type="PaxDb" id="35128-Thaps25415"/>
<dbReference type="Gene3D" id="3.80.10.10">
    <property type="entry name" value="Ribonuclease Inhibitor"/>
    <property type="match status" value="1"/>
</dbReference>
<protein>
    <submittedName>
        <fullName evidence="2">Uncharacterized protein</fullName>
    </submittedName>
</protein>
<dbReference type="InParanoid" id="B5YM50"/>
<feature type="compositionally biased region" description="Basic and acidic residues" evidence="1">
    <location>
        <begin position="454"/>
        <end position="468"/>
    </location>
</feature>